<keyword evidence="3" id="KW-0732">Signal</keyword>
<evidence type="ECO:0000313" key="4">
    <source>
        <dbReference type="EMBL" id="OAO12940.1"/>
    </source>
</evidence>
<keyword evidence="2" id="KW-0812">Transmembrane</keyword>
<feature type="signal peptide" evidence="3">
    <location>
        <begin position="1"/>
        <end position="16"/>
    </location>
</feature>
<feature type="chain" id="PRO_5008274427" evidence="3">
    <location>
        <begin position="17"/>
        <end position="1598"/>
    </location>
</feature>
<comment type="caution">
    <text evidence="4">The sequence shown here is derived from an EMBL/GenBank/DDBJ whole genome shotgun (WGS) entry which is preliminary data.</text>
</comment>
<dbReference type="EMBL" id="LXWW01000494">
    <property type="protein sequence ID" value="OAO12940.1"/>
    <property type="molecule type" value="Genomic_DNA"/>
</dbReference>
<reference evidence="4 5" key="1">
    <citation type="submission" date="2016-05" db="EMBL/GenBank/DDBJ databases">
        <title>Nuclear genome of Blastocystis sp. subtype 1 NandII.</title>
        <authorList>
            <person name="Gentekaki E."/>
            <person name="Curtis B."/>
            <person name="Stairs C."/>
            <person name="Eme L."/>
            <person name="Herman E."/>
            <person name="Klimes V."/>
            <person name="Arias M.C."/>
            <person name="Elias M."/>
            <person name="Hilliou F."/>
            <person name="Klute M."/>
            <person name="Malik S.-B."/>
            <person name="Pightling A."/>
            <person name="Rachubinski R."/>
            <person name="Salas D."/>
            <person name="Schlacht A."/>
            <person name="Suga H."/>
            <person name="Archibald J."/>
            <person name="Ball S.G."/>
            <person name="Clark G."/>
            <person name="Dacks J."/>
            <person name="Van Der Giezen M."/>
            <person name="Tsaousis A."/>
            <person name="Roger A."/>
        </authorList>
    </citation>
    <scope>NUCLEOTIDE SEQUENCE [LARGE SCALE GENOMIC DNA]</scope>
    <source>
        <strain evidence="5">ATCC 50177 / NandII</strain>
    </source>
</reference>
<feature type="compositionally biased region" description="Basic residues" evidence="1">
    <location>
        <begin position="1578"/>
        <end position="1598"/>
    </location>
</feature>
<sequence>MKNLVLFVTLVSAALSTLVCQEGQVYVAVTKQCQSWANEESYTILNGGTTLVTSAAFANYEQRTDEYCLPATTNNQYSINFHDSWSTAGDSWASGSWVSVAGEYGNVFFKNYMTEKRDELFPLSLYYPIMKNQQWKMFSSTSSIASDWFAVNFSDGNWEQVTLGSVTYVTGTQYFRKQFAGITDMAAYEARFNYRYGIIAYMNGVEIFRDHMPEGAVWCSTNNVLAVELHFTNAGSENAVDFNAFVASIAPSIQASENTKCFIYPYGATITATGGSSPTSIFDFTKYSSYSASILPATVNYELTGPRAHINGLRVSYSNVLSVAGATYESSIYQTFYGYFNAKPYQSYRLTVTSPAASTSVYAYEVQPVTCHDLVPSALEFNPNSYSVYANYEEVTIHPTVQEFTGCTVNPTLPAGLTMNPSTCTITGKPTVSISSTTFTVSSTMAGQQFQGTFTLQVLSCSGTLLKVLRTYKANGYYESILLNVAYNSGQPNNEDRTYIICATGSIHVVTINSSINYWESTSFLYVNAMLSGNEYETIARLRYDMNQGLPEDRNINAQWAVGPSQSWQYKMSEVPANWQTEAGWQTASMGSFPASTNTIQLYKNSFNVDSLDIVAGFVISLRYVYGCIIYMNNVEVFRNGVTGDLSTSSTATNSYNNILYHQISLPVKTMAIGDQPAVNYVQQGSNTIAIAIVAQSSSQTNSLFDCAVRLMGAPEASRVFDYSIDYSSLYGSPSSILNQYYANTIYYYSCDPNYLHVSFSNDRREWISSVTLYLHYEQNEDQPTQFILKARNTNMEEWTTIKTVTGLTWSLKGEHKKIWLENNKPYNQYRFENFASGNAASCNWELSTVDMIADATAITVPELTYNTPLIINKDIEMGEVYPNSNYYYDFTVNPALPEGVTIDPNNGKISGTAHTAMPAATYQITAKKFGGGTSTASMTISVEICTGSKSLITMVVRMDSWAYEGSYKLFKGRGTSGEMVASLAEFKVSSGLNYGDFCVPHDIYTLEMYDTLKDGWYNPAGYYLTVDVGAMIFELGQYPSSLASISTSFSSLLPFQIDYDDWKLFNSPDPVAANWNAIDFDDSAWTVTKAAGMGDHMATTVYIRHEVNIPNLEDYHVLNVRVKYVGGVAVYFNGNIVARFNLEDEFAAETEATAAHDSTAFSKFHVILSTVGAVAGKNVIAFEIHRASGQSAVVFDATGVFGVNDCSVAVDSFSAIEVSNVSGCTKEDLLDLNPTTYGYIPNAVGSFLAWTVENLEGSKWNSFALQTNTAQTGYGFTVKGRWDTNEEYTNALEVVGQATKNRERVAWDMPVGIAGFKQFRFEVDSAASGIVSTNAYVMQYCKPSGSGSCPAIGNYPSVGEGQISPAKCPDGFRGYSYRECSGGQLGDVKNDKCVYKLPARLQYDNNNMEFVMNTQVSSGIPSYRNIIDEFYMQESTPLPEGLKIDAKTGEITGMPIALMDSKAFTVRAKNPAGETFTVITINVRKGRCQPEGVFERTDVGEIAVYQCSMQGSYVGTQKRACILGAKDGEWQKASGFCMPVVAIVLLVVVVIIIIAVVVFLLMRTTRSAKAVGGVKGKSGKSAKKTATKKPSAKAVKV</sequence>
<name>A0A196S7B0_BLAHN</name>
<accession>A0A196S7B0</accession>
<feature type="transmembrane region" description="Helical" evidence="2">
    <location>
        <begin position="1541"/>
        <end position="1562"/>
    </location>
</feature>
<evidence type="ECO:0000256" key="1">
    <source>
        <dbReference type="SAM" id="MobiDB-lite"/>
    </source>
</evidence>
<dbReference type="Pfam" id="PF05345">
    <property type="entry name" value="He_PIG"/>
    <property type="match status" value="3"/>
</dbReference>
<dbReference type="Gene3D" id="2.60.40.10">
    <property type="entry name" value="Immunoglobulins"/>
    <property type="match status" value="3"/>
</dbReference>
<feature type="region of interest" description="Disordered" evidence="1">
    <location>
        <begin position="1573"/>
        <end position="1598"/>
    </location>
</feature>
<evidence type="ECO:0000313" key="5">
    <source>
        <dbReference type="Proteomes" id="UP000078348"/>
    </source>
</evidence>
<keyword evidence="5" id="KW-1185">Reference proteome</keyword>
<dbReference type="OrthoDB" id="200585at2759"/>
<dbReference type="InterPro" id="IPR013783">
    <property type="entry name" value="Ig-like_fold"/>
</dbReference>
<keyword evidence="2" id="KW-1133">Transmembrane helix</keyword>
<protein>
    <submittedName>
        <fullName evidence="4">He PIG protein family</fullName>
    </submittedName>
</protein>
<dbReference type="Gene3D" id="2.60.120.260">
    <property type="entry name" value="Galactose-binding domain-like"/>
    <property type="match status" value="1"/>
</dbReference>
<evidence type="ECO:0000256" key="2">
    <source>
        <dbReference type="SAM" id="Phobius"/>
    </source>
</evidence>
<organism evidence="4 5">
    <name type="scientific">Blastocystis sp. subtype 1 (strain ATCC 50177 / NandII)</name>
    <dbReference type="NCBI Taxonomy" id="478820"/>
    <lineage>
        <taxon>Eukaryota</taxon>
        <taxon>Sar</taxon>
        <taxon>Stramenopiles</taxon>
        <taxon>Bigyra</taxon>
        <taxon>Opalozoa</taxon>
        <taxon>Opalinata</taxon>
        <taxon>Blastocystidae</taxon>
        <taxon>Blastocystis</taxon>
    </lineage>
</organism>
<gene>
    <name evidence="4" type="ORF">AV274_5399</name>
</gene>
<proteinExistence type="predicted"/>
<evidence type="ECO:0000256" key="3">
    <source>
        <dbReference type="SAM" id="SignalP"/>
    </source>
</evidence>
<keyword evidence="2" id="KW-0472">Membrane</keyword>
<dbReference type="Proteomes" id="UP000078348">
    <property type="component" value="Unassembled WGS sequence"/>
</dbReference>